<dbReference type="PANTHER" id="PTHR43877">
    <property type="entry name" value="AMINOALKYLPHOSPHONATE N-ACETYLTRANSFERASE-RELATED-RELATED"/>
    <property type="match status" value="1"/>
</dbReference>
<name>A0A8J3LMW3_9ACTN</name>
<keyword evidence="2" id="KW-0012">Acyltransferase</keyword>
<dbReference type="InterPro" id="IPR050832">
    <property type="entry name" value="Bact_Acetyltransf"/>
</dbReference>
<reference evidence="4" key="1">
    <citation type="submission" date="2021-01" db="EMBL/GenBank/DDBJ databases">
        <title>Whole genome shotgun sequence of Catellatospora methionotrophica NBRC 14553.</title>
        <authorList>
            <person name="Komaki H."/>
            <person name="Tamura T."/>
        </authorList>
    </citation>
    <scope>NUCLEOTIDE SEQUENCE</scope>
    <source>
        <strain evidence="4">NBRC 14553</strain>
    </source>
</reference>
<evidence type="ECO:0000313" key="5">
    <source>
        <dbReference type="Proteomes" id="UP000660339"/>
    </source>
</evidence>
<dbReference type="InterPro" id="IPR016181">
    <property type="entry name" value="Acyl_CoA_acyltransferase"/>
</dbReference>
<evidence type="ECO:0000256" key="2">
    <source>
        <dbReference type="ARBA" id="ARBA00023315"/>
    </source>
</evidence>
<proteinExistence type="predicted"/>
<dbReference type="EMBL" id="BONJ01000020">
    <property type="protein sequence ID" value="GIG15570.1"/>
    <property type="molecule type" value="Genomic_DNA"/>
</dbReference>
<dbReference type="Gene3D" id="3.40.630.30">
    <property type="match status" value="1"/>
</dbReference>
<dbReference type="SUPFAM" id="SSF55729">
    <property type="entry name" value="Acyl-CoA N-acyltransferases (Nat)"/>
    <property type="match status" value="1"/>
</dbReference>
<protein>
    <recommendedName>
        <fullName evidence="3">N-acetyltransferase domain-containing protein</fullName>
    </recommendedName>
</protein>
<dbReference type="PROSITE" id="PS51186">
    <property type="entry name" value="GNAT"/>
    <property type="match status" value="1"/>
</dbReference>
<dbReference type="CDD" id="cd04301">
    <property type="entry name" value="NAT_SF"/>
    <property type="match status" value="1"/>
</dbReference>
<organism evidence="4 5">
    <name type="scientific">Catellatospora methionotrophica</name>
    <dbReference type="NCBI Taxonomy" id="121620"/>
    <lineage>
        <taxon>Bacteria</taxon>
        <taxon>Bacillati</taxon>
        <taxon>Actinomycetota</taxon>
        <taxon>Actinomycetes</taxon>
        <taxon>Micromonosporales</taxon>
        <taxon>Micromonosporaceae</taxon>
        <taxon>Catellatospora</taxon>
    </lineage>
</organism>
<dbReference type="Proteomes" id="UP000660339">
    <property type="component" value="Unassembled WGS sequence"/>
</dbReference>
<dbReference type="AlphaFoldDB" id="A0A8J3LMW3"/>
<comment type="caution">
    <text evidence="4">The sequence shown here is derived from an EMBL/GenBank/DDBJ whole genome shotgun (WGS) entry which is preliminary data.</text>
</comment>
<evidence type="ECO:0000313" key="4">
    <source>
        <dbReference type="EMBL" id="GIG15570.1"/>
    </source>
</evidence>
<dbReference type="InterPro" id="IPR000182">
    <property type="entry name" value="GNAT_dom"/>
</dbReference>
<accession>A0A8J3LMW3</accession>
<gene>
    <name evidence="4" type="ORF">Cme02nite_39020</name>
</gene>
<evidence type="ECO:0000259" key="3">
    <source>
        <dbReference type="PROSITE" id="PS51186"/>
    </source>
</evidence>
<dbReference type="GO" id="GO:0016747">
    <property type="term" value="F:acyltransferase activity, transferring groups other than amino-acyl groups"/>
    <property type="evidence" value="ECO:0007669"/>
    <property type="project" value="InterPro"/>
</dbReference>
<dbReference type="Pfam" id="PF00583">
    <property type="entry name" value="Acetyltransf_1"/>
    <property type="match status" value="1"/>
</dbReference>
<sequence length="176" mass="18494">MLMIRAATVDDAAPIGRIKVRAWRAAYAAFMPATVLGALDPHQEASDWAGYVTAMPAEHRLWVAGQDGAVVGFCRTGPAADDPDLGPAAAEVYGLYVDPDRTGAGIGAALFGHAVADLRSRGRQPVCVYAYQPNEGAVRFYQRAGFTLDGTTRLDGDGDDATGVAEVRLTDARAAV</sequence>
<keyword evidence="1" id="KW-0808">Transferase</keyword>
<feature type="domain" description="N-acetyltransferase" evidence="3">
    <location>
        <begin position="2"/>
        <end position="170"/>
    </location>
</feature>
<keyword evidence="5" id="KW-1185">Reference proteome</keyword>
<evidence type="ECO:0000256" key="1">
    <source>
        <dbReference type="ARBA" id="ARBA00022679"/>
    </source>
</evidence>